<name>A0A2H0X9A5_UNCKA</name>
<evidence type="ECO:0000313" key="2">
    <source>
        <dbReference type="Proteomes" id="UP000231098"/>
    </source>
</evidence>
<dbReference type="AlphaFoldDB" id="A0A2H0X9A5"/>
<sequence length="69" mass="8235">MSEHKIAIFQGKEIRRHWDDQQELWYFSIVDVVAALTGSTIPRRYWSDLKIKLQNEGSEVYEKIVQLKI</sequence>
<evidence type="ECO:0008006" key="3">
    <source>
        <dbReference type="Google" id="ProtNLM"/>
    </source>
</evidence>
<organism evidence="1 2">
    <name type="scientific">candidate division WWE3 bacterium CG08_land_8_20_14_0_20_41_15</name>
    <dbReference type="NCBI Taxonomy" id="1975086"/>
    <lineage>
        <taxon>Bacteria</taxon>
        <taxon>Katanobacteria</taxon>
    </lineage>
</organism>
<proteinExistence type="predicted"/>
<dbReference type="EMBL" id="PEYV01000040">
    <property type="protein sequence ID" value="PIS21507.1"/>
    <property type="molecule type" value="Genomic_DNA"/>
</dbReference>
<gene>
    <name evidence="1" type="ORF">COT51_02435</name>
</gene>
<accession>A0A2H0X9A5</accession>
<protein>
    <recommendedName>
        <fullName evidence="3">Bro-N domain-containing protein</fullName>
    </recommendedName>
</protein>
<evidence type="ECO:0000313" key="1">
    <source>
        <dbReference type="EMBL" id="PIS21507.1"/>
    </source>
</evidence>
<comment type="caution">
    <text evidence="1">The sequence shown here is derived from an EMBL/GenBank/DDBJ whole genome shotgun (WGS) entry which is preliminary data.</text>
</comment>
<reference evidence="2" key="1">
    <citation type="submission" date="2017-09" db="EMBL/GenBank/DDBJ databases">
        <title>Depth-based differentiation of microbial function through sediment-hosted aquifers and enrichment of novel symbionts in the deep terrestrial subsurface.</title>
        <authorList>
            <person name="Probst A.J."/>
            <person name="Ladd B."/>
            <person name="Jarett J.K."/>
            <person name="Geller-Mcgrath D.E."/>
            <person name="Sieber C.M.K."/>
            <person name="Emerson J.B."/>
            <person name="Anantharaman K."/>
            <person name="Thomas B.C."/>
            <person name="Malmstrom R."/>
            <person name="Stieglmeier M."/>
            <person name="Klingl A."/>
            <person name="Woyke T."/>
            <person name="Ryan C.M."/>
            <person name="Banfield J.F."/>
        </authorList>
    </citation>
    <scope>NUCLEOTIDE SEQUENCE [LARGE SCALE GENOMIC DNA]</scope>
</reference>
<dbReference type="Proteomes" id="UP000231098">
    <property type="component" value="Unassembled WGS sequence"/>
</dbReference>